<dbReference type="Proteomes" id="UP001597295">
    <property type="component" value="Unassembled WGS sequence"/>
</dbReference>
<evidence type="ECO:0000313" key="2">
    <source>
        <dbReference type="Proteomes" id="UP001597295"/>
    </source>
</evidence>
<dbReference type="RefSeq" id="WP_379874047.1">
    <property type="nucleotide sequence ID" value="NZ_JBHUIP010000001.1"/>
</dbReference>
<dbReference type="InterPro" id="IPR009467">
    <property type="entry name" value="Glycolipid-bd_prot_put"/>
</dbReference>
<name>A0ABW5DN55_9PROT</name>
<organism evidence="1 2">
    <name type="scientific">Lacibacterium aquatile</name>
    <dbReference type="NCBI Taxonomy" id="1168082"/>
    <lineage>
        <taxon>Bacteria</taxon>
        <taxon>Pseudomonadati</taxon>
        <taxon>Pseudomonadota</taxon>
        <taxon>Alphaproteobacteria</taxon>
        <taxon>Rhodospirillales</taxon>
        <taxon>Rhodospirillaceae</taxon>
    </lineage>
</organism>
<dbReference type="EMBL" id="JBHUIP010000001">
    <property type="protein sequence ID" value="MFD2261374.1"/>
    <property type="molecule type" value="Genomic_DNA"/>
</dbReference>
<sequence>MMQTASWRRLDVTGRDSVRLIAADSGHRLEGRASFDHQGDEARLDYAVTLDADWRPTRGIVSGWIGARPVERLILHDGHGWTLDGRSVGLSHCIDLDFGFTPATNFQQIRRLDLAIGETAELMVAWLDDEAASLTELRQQYERTGEHTYRYVSPDHGYEAVLELAPNGFVKLYPDLWVMVS</sequence>
<gene>
    <name evidence="1" type="ORF">ACFSM5_00645</name>
</gene>
<reference evidence="2" key="1">
    <citation type="journal article" date="2019" name="Int. J. Syst. Evol. Microbiol.">
        <title>The Global Catalogue of Microorganisms (GCM) 10K type strain sequencing project: providing services to taxonomists for standard genome sequencing and annotation.</title>
        <authorList>
            <consortium name="The Broad Institute Genomics Platform"/>
            <consortium name="The Broad Institute Genome Sequencing Center for Infectious Disease"/>
            <person name="Wu L."/>
            <person name="Ma J."/>
        </authorList>
    </citation>
    <scope>NUCLEOTIDE SEQUENCE [LARGE SCALE GENOMIC DNA]</scope>
    <source>
        <strain evidence="2">CGMCC 1.19062</strain>
    </source>
</reference>
<protein>
    <submittedName>
        <fullName evidence="1">Glycolipid-binding domain-containing protein</fullName>
    </submittedName>
</protein>
<dbReference type="SUPFAM" id="SSF159275">
    <property type="entry name" value="PA1994-like"/>
    <property type="match status" value="1"/>
</dbReference>
<comment type="caution">
    <text evidence="1">The sequence shown here is derived from an EMBL/GenBank/DDBJ whole genome shotgun (WGS) entry which is preliminary data.</text>
</comment>
<keyword evidence="2" id="KW-1185">Reference proteome</keyword>
<accession>A0ABW5DN55</accession>
<proteinExistence type="predicted"/>
<dbReference type="Pfam" id="PF06475">
    <property type="entry name" value="Glycolipid_bind"/>
    <property type="match status" value="1"/>
</dbReference>
<evidence type="ECO:0000313" key="1">
    <source>
        <dbReference type="EMBL" id="MFD2261374.1"/>
    </source>
</evidence>